<dbReference type="AlphaFoldDB" id="A0A9W3BBU9"/>
<evidence type="ECO:0000313" key="1">
    <source>
        <dbReference type="Proteomes" id="UP001165740"/>
    </source>
</evidence>
<gene>
    <name evidence="2" type="primary">LOC106076698</name>
</gene>
<protein>
    <submittedName>
        <fullName evidence="2">Uncharacterized protein LOC106076698 isoform X1</fullName>
    </submittedName>
</protein>
<dbReference type="InterPro" id="IPR009003">
    <property type="entry name" value="Peptidase_S1_PA"/>
</dbReference>
<dbReference type="SUPFAM" id="SSF50494">
    <property type="entry name" value="Trypsin-like serine proteases"/>
    <property type="match status" value="1"/>
</dbReference>
<sequence>MTTFENDCTIALPSCCSMLVTLICITHTHTEPRLRSWTLEFMSQLNSSYWEPGQLFGDNETQMCSQGEANLHKHLNGCTKNPGHTYFRPIDKFTIKDLPQNHRDNDLFNFVKAAADLTVRVDVPMISPYRPEHWPNTKIPYPFFKDKGKKLLRTGSGEINVHKYKNGVKLIWLLDLSKERMYNQAIKCPCRKCQLSEHPNTVWYEVLVTTARHVVFDDIEARETSLRLFYDKQDSPVVRLDGVSIFSANTEFDSAILQCATCDVSIGEKLFRLKEKHLRFRNKVIEIYALRSNDDFNFLVSHPHGCTKQVSFGQWKNYYKMRLDDRERDLRKLTYTTSTCPGSSGARVYSLGYCDHVHSGTLLSGLNYSSTGCYHIL</sequence>
<name>A0A9W3BBU9_BIOGL</name>
<dbReference type="OrthoDB" id="10038545at2759"/>
<organism evidence="1 2">
    <name type="scientific">Biomphalaria glabrata</name>
    <name type="common">Bloodfluke planorb</name>
    <name type="synonym">Freshwater snail</name>
    <dbReference type="NCBI Taxonomy" id="6526"/>
    <lineage>
        <taxon>Eukaryota</taxon>
        <taxon>Metazoa</taxon>
        <taxon>Spiralia</taxon>
        <taxon>Lophotrochozoa</taxon>
        <taxon>Mollusca</taxon>
        <taxon>Gastropoda</taxon>
        <taxon>Heterobranchia</taxon>
        <taxon>Euthyneura</taxon>
        <taxon>Panpulmonata</taxon>
        <taxon>Hygrophila</taxon>
        <taxon>Lymnaeoidea</taxon>
        <taxon>Planorbidae</taxon>
        <taxon>Biomphalaria</taxon>
    </lineage>
</organism>
<proteinExistence type="predicted"/>
<dbReference type="Proteomes" id="UP001165740">
    <property type="component" value="Chromosome 9"/>
</dbReference>
<accession>A0A9W3BBU9</accession>
<dbReference type="GeneID" id="106076698"/>
<dbReference type="RefSeq" id="XP_055896906.1">
    <property type="nucleotide sequence ID" value="XM_056040931.1"/>
</dbReference>
<reference evidence="2" key="1">
    <citation type="submission" date="2025-08" db="UniProtKB">
        <authorList>
            <consortium name="RefSeq"/>
        </authorList>
    </citation>
    <scope>IDENTIFICATION</scope>
</reference>
<keyword evidence="1" id="KW-1185">Reference proteome</keyword>
<evidence type="ECO:0000313" key="2">
    <source>
        <dbReference type="RefSeq" id="XP_055896906.1"/>
    </source>
</evidence>